<name>A0A9D4V9Y4_ADICA</name>
<gene>
    <name evidence="1" type="ORF">GOP47_0001370</name>
</gene>
<keyword evidence="2" id="KW-1185">Reference proteome</keyword>
<evidence type="ECO:0000313" key="2">
    <source>
        <dbReference type="Proteomes" id="UP000886520"/>
    </source>
</evidence>
<proteinExistence type="predicted"/>
<dbReference type="EMBL" id="JABFUD020000003">
    <property type="protein sequence ID" value="KAI5081627.1"/>
    <property type="molecule type" value="Genomic_DNA"/>
</dbReference>
<dbReference type="Proteomes" id="UP000886520">
    <property type="component" value="Chromosome 2"/>
</dbReference>
<evidence type="ECO:0000313" key="1">
    <source>
        <dbReference type="EMBL" id="KAI5081627.1"/>
    </source>
</evidence>
<protein>
    <submittedName>
        <fullName evidence="1">Uncharacterized protein</fullName>
    </submittedName>
</protein>
<reference evidence="1" key="1">
    <citation type="submission" date="2021-01" db="EMBL/GenBank/DDBJ databases">
        <title>Adiantum capillus-veneris genome.</title>
        <authorList>
            <person name="Fang Y."/>
            <person name="Liao Q."/>
        </authorList>
    </citation>
    <scope>NUCLEOTIDE SEQUENCE</scope>
    <source>
        <strain evidence="1">H3</strain>
        <tissue evidence="1">Leaf</tissue>
    </source>
</reference>
<dbReference type="AlphaFoldDB" id="A0A9D4V9Y4"/>
<accession>A0A9D4V9Y4</accession>
<comment type="caution">
    <text evidence="1">The sequence shown here is derived from an EMBL/GenBank/DDBJ whole genome shotgun (WGS) entry which is preliminary data.</text>
</comment>
<sequence length="120" mass="13198">MATFLQTHTEPTTFTGFCSAIASTAFTKIASDGMSGISGLSTNQTTKVHQKLCHIYEFKGDDFSLGLPTCLSSIARFYWSNCLIHLQFTRLATFRIASHAASASVEMPHSREIGLVDWCQ</sequence>
<organism evidence="1 2">
    <name type="scientific">Adiantum capillus-veneris</name>
    <name type="common">Maidenhair fern</name>
    <dbReference type="NCBI Taxonomy" id="13818"/>
    <lineage>
        <taxon>Eukaryota</taxon>
        <taxon>Viridiplantae</taxon>
        <taxon>Streptophyta</taxon>
        <taxon>Embryophyta</taxon>
        <taxon>Tracheophyta</taxon>
        <taxon>Polypodiopsida</taxon>
        <taxon>Polypodiidae</taxon>
        <taxon>Polypodiales</taxon>
        <taxon>Pteridineae</taxon>
        <taxon>Pteridaceae</taxon>
        <taxon>Vittarioideae</taxon>
        <taxon>Adiantum</taxon>
    </lineage>
</organism>